<gene>
    <name evidence="13" type="ORF">METZ01_LOCUS9597</name>
</gene>
<dbReference type="PANTHER" id="PTHR11058:SF21">
    <property type="entry name" value="NADH-QUINONE OXIDOREDUCTASE SUBUNIT A"/>
    <property type="match status" value="1"/>
</dbReference>
<dbReference type="GO" id="GO:0030964">
    <property type="term" value="C:NADH dehydrogenase complex"/>
    <property type="evidence" value="ECO:0007669"/>
    <property type="project" value="TreeGrafter"/>
</dbReference>
<dbReference type="HAMAP" id="MF_01394">
    <property type="entry name" value="NDH1_NuoA"/>
    <property type="match status" value="1"/>
</dbReference>
<proteinExistence type="inferred from homology"/>
<evidence type="ECO:0000256" key="8">
    <source>
        <dbReference type="ARBA" id="ARBA00022989"/>
    </source>
</evidence>
<evidence type="ECO:0000256" key="12">
    <source>
        <dbReference type="SAM" id="Phobius"/>
    </source>
</evidence>
<evidence type="ECO:0000256" key="5">
    <source>
        <dbReference type="ARBA" id="ARBA00022692"/>
    </source>
</evidence>
<keyword evidence="6" id="KW-0874">Quinone</keyword>
<evidence type="ECO:0000256" key="4">
    <source>
        <dbReference type="ARBA" id="ARBA00022475"/>
    </source>
</evidence>
<keyword evidence="3" id="KW-0813">Transport</keyword>
<keyword evidence="11 12" id="KW-0472">Membrane</keyword>
<feature type="transmembrane region" description="Helical" evidence="12">
    <location>
        <begin position="96"/>
        <end position="117"/>
    </location>
</feature>
<evidence type="ECO:0000256" key="3">
    <source>
        <dbReference type="ARBA" id="ARBA00022448"/>
    </source>
</evidence>
<keyword evidence="10" id="KW-0830">Ubiquinone</keyword>
<evidence type="ECO:0000256" key="2">
    <source>
        <dbReference type="ARBA" id="ARBA00008472"/>
    </source>
</evidence>
<name>A0A381NTD6_9ZZZZ</name>
<evidence type="ECO:0000256" key="10">
    <source>
        <dbReference type="ARBA" id="ARBA00023075"/>
    </source>
</evidence>
<accession>A0A381NTD6</accession>
<dbReference type="PANTHER" id="PTHR11058">
    <property type="entry name" value="NADH-UBIQUINONE OXIDOREDUCTASE CHAIN 3"/>
    <property type="match status" value="1"/>
</dbReference>
<dbReference type="Pfam" id="PF00507">
    <property type="entry name" value="Oxidored_q4"/>
    <property type="match status" value="1"/>
</dbReference>
<evidence type="ECO:0000256" key="1">
    <source>
        <dbReference type="ARBA" id="ARBA00004141"/>
    </source>
</evidence>
<comment type="subcellular location">
    <subcellularLocation>
        <location evidence="1">Membrane</location>
        <topology evidence="1">Multi-pass membrane protein</topology>
    </subcellularLocation>
</comment>
<evidence type="ECO:0000256" key="9">
    <source>
        <dbReference type="ARBA" id="ARBA00023027"/>
    </source>
</evidence>
<evidence type="ECO:0008006" key="14">
    <source>
        <dbReference type="Google" id="ProtNLM"/>
    </source>
</evidence>
<comment type="similarity">
    <text evidence="2">Belongs to the complex I subunit 3 family.</text>
</comment>
<keyword evidence="4" id="KW-1003">Cell membrane</keyword>
<dbReference type="InterPro" id="IPR000440">
    <property type="entry name" value="NADH_UbQ/plastoQ_OxRdtase_su3"/>
</dbReference>
<evidence type="ECO:0000256" key="7">
    <source>
        <dbReference type="ARBA" id="ARBA00022967"/>
    </source>
</evidence>
<feature type="transmembrane region" description="Helical" evidence="12">
    <location>
        <begin position="67"/>
        <end position="90"/>
    </location>
</feature>
<keyword evidence="7" id="KW-1278">Translocase</keyword>
<feature type="transmembrane region" description="Helical" evidence="12">
    <location>
        <begin position="13"/>
        <end position="34"/>
    </location>
</feature>
<keyword evidence="8 12" id="KW-1133">Transmembrane helix</keyword>
<dbReference type="GO" id="GO:0016651">
    <property type="term" value="F:oxidoreductase activity, acting on NAD(P)H"/>
    <property type="evidence" value="ECO:0007669"/>
    <property type="project" value="InterPro"/>
</dbReference>
<dbReference type="GO" id="GO:0008137">
    <property type="term" value="F:NADH dehydrogenase (ubiquinone) activity"/>
    <property type="evidence" value="ECO:0007669"/>
    <property type="project" value="InterPro"/>
</dbReference>
<dbReference type="AlphaFoldDB" id="A0A381NTD6"/>
<dbReference type="GO" id="GO:0048038">
    <property type="term" value="F:quinone binding"/>
    <property type="evidence" value="ECO:0007669"/>
    <property type="project" value="UniProtKB-KW"/>
</dbReference>
<reference evidence="13" key="1">
    <citation type="submission" date="2018-05" db="EMBL/GenBank/DDBJ databases">
        <authorList>
            <person name="Lanie J.A."/>
            <person name="Ng W.-L."/>
            <person name="Kazmierczak K.M."/>
            <person name="Andrzejewski T.M."/>
            <person name="Davidsen T.M."/>
            <person name="Wayne K.J."/>
            <person name="Tettelin H."/>
            <person name="Glass J.I."/>
            <person name="Rusch D."/>
            <person name="Podicherti R."/>
            <person name="Tsui H.-C.T."/>
            <person name="Winkler M.E."/>
        </authorList>
    </citation>
    <scope>NUCLEOTIDE SEQUENCE</scope>
</reference>
<evidence type="ECO:0000256" key="11">
    <source>
        <dbReference type="ARBA" id="ARBA00023136"/>
    </source>
</evidence>
<organism evidence="13">
    <name type="scientific">marine metagenome</name>
    <dbReference type="NCBI Taxonomy" id="408172"/>
    <lineage>
        <taxon>unclassified sequences</taxon>
        <taxon>metagenomes</taxon>
        <taxon>ecological metagenomes</taxon>
    </lineage>
</organism>
<evidence type="ECO:0000256" key="6">
    <source>
        <dbReference type="ARBA" id="ARBA00022719"/>
    </source>
</evidence>
<dbReference type="InterPro" id="IPR023043">
    <property type="entry name" value="NAD(P)H_OxRDtase_bac/plastid"/>
</dbReference>
<keyword evidence="5 12" id="KW-0812">Transmembrane</keyword>
<dbReference type="Gene3D" id="1.20.58.1610">
    <property type="entry name" value="NADH:ubiquinone/plastoquinone oxidoreductase, chain 3"/>
    <property type="match status" value="1"/>
</dbReference>
<dbReference type="EMBL" id="UINC01000521">
    <property type="protein sequence ID" value="SUZ56743.1"/>
    <property type="molecule type" value="Genomic_DNA"/>
</dbReference>
<evidence type="ECO:0000313" key="13">
    <source>
        <dbReference type="EMBL" id="SUZ56743.1"/>
    </source>
</evidence>
<protein>
    <recommendedName>
        <fullName evidence="14">NADH:ubiquinone oxidoreductase subunit 3 (Chain A)</fullName>
    </recommendedName>
</protein>
<sequence>MGVDETTSDIWPFVIYTLVVGVVLAATLLVSWFFGSKARHGGAQDIPYESGIVPVGEAENMRLSIEFYLVAIFFVIFDLETIFIVAWAVAFEEVGWAGYVGVAIFIGILLVALVYELKSGALEWGRKSRHSDPSKYAVVENG</sequence>
<keyword evidence="9" id="KW-0520">NAD</keyword>
<dbReference type="InterPro" id="IPR038430">
    <property type="entry name" value="NDAH_ubi_oxred_su3_sf"/>
</dbReference>